<name>A0A453A6E6_AEGTS</name>
<evidence type="ECO:0000313" key="1">
    <source>
        <dbReference type="EnsemblPlants" id="AET2Gv20002600.8"/>
    </source>
</evidence>
<dbReference type="Proteomes" id="UP000015105">
    <property type="component" value="Chromosome 2D"/>
</dbReference>
<accession>A0A453A6E6</accession>
<reference evidence="2" key="1">
    <citation type="journal article" date="2014" name="Science">
        <title>Ancient hybridizations among the ancestral genomes of bread wheat.</title>
        <authorList>
            <consortium name="International Wheat Genome Sequencing Consortium,"/>
            <person name="Marcussen T."/>
            <person name="Sandve S.R."/>
            <person name="Heier L."/>
            <person name="Spannagl M."/>
            <person name="Pfeifer M."/>
            <person name="Jakobsen K.S."/>
            <person name="Wulff B.B."/>
            <person name="Steuernagel B."/>
            <person name="Mayer K.F."/>
            <person name="Olsen O.A."/>
        </authorList>
    </citation>
    <scope>NUCLEOTIDE SEQUENCE [LARGE SCALE GENOMIC DNA]</scope>
    <source>
        <strain evidence="2">cv. AL8/78</strain>
    </source>
</reference>
<reference evidence="1" key="4">
    <citation type="submission" date="2019-03" db="UniProtKB">
        <authorList>
            <consortium name="EnsemblPlants"/>
        </authorList>
    </citation>
    <scope>IDENTIFICATION</scope>
</reference>
<dbReference type="EnsemblPlants" id="AET2Gv20002600.8">
    <property type="protein sequence ID" value="AET2Gv20002600.8"/>
    <property type="gene ID" value="AET2Gv20002600"/>
</dbReference>
<dbReference type="AlphaFoldDB" id="A0A453A6E6"/>
<evidence type="ECO:0000313" key="2">
    <source>
        <dbReference type="Proteomes" id="UP000015105"/>
    </source>
</evidence>
<dbReference type="GO" id="GO:0008270">
    <property type="term" value="F:zinc ion binding"/>
    <property type="evidence" value="ECO:0007669"/>
    <property type="project" value="UniProtKB-KW"/>
</dbReference>
<sequence>RCWRVLMIKLWNHGLLNGRTMNICNKHLEVLESQRADPKQS</sequence>
<organism evidence="1 2">
    <name type="scientific">Aegilops tauschii subsp. strangulata</name>
    <name type="common">Goatgrass</name>
    <dbReference type="NCBI Taxonomy" id="200361"/>
    <lineage>
        <taxon>Eukaryota</taxon>
        <taxon>Viridiplantae</taxon>
        <taxon>Streptophyta</taxon>
        <taxon>Embryophyta</taxon>
        <taxon>Tracheophyta</taxon>
        <taxon>Spermatophyta</taxon>
        <taxon>Magnoliopsida</taxon>
        <taxon>Liliopsida</taxon>
        <taxon>Poales</taxon>
        <taxon>Poaceae</taxon>
        <taxon>BOP clade</taxon>
        <taxon>Pooideae</taxon>
        <taxon>Triticodae</taxon>
        <taxon>Triticeae</taxon>
        <taxon>Triticinae</taxon>
        <taxon>Aegilops</taxon>
    </lineage>
</organism>
<keyword evidence="2" id="KW-1185">Reference proteome</keyword>
<proteinExistence type="predicted"/>
<dbReference type="Gramene" id="AET2Gv20002600.8">
    <property type="protein sequence ID" value="AET2Gv20002600.8"/>
    <property type="gene ID" value="AET2Gv20002600"/>
</dbReference>
<reference evidence="2" key="2">
    <citation type="journal article" date="2017" name="Nat. Plants">
        <title>The Aegilops tauschii genome reveals multiple impacts of transposons.</title>
        <authorList>
            <person name="Zhao G."/>
            <person name="Zou C."/>
            <person name="Li K."/>
            <person name="Wang K."/>
            <person name="Li T."/>
            <person name="Gao L."/>
            <person name="Zhang X."/>
            <person name="Wang H."/>
            <person name="Yang Z."/>
            <person name="Liu X."/>
            <person name="Jiang W."/>
            <person name="Mao L."/>
            <person name="Kong X."/>
            <person name="Jiao Y."/>
            <person name="Jia J."/>
        </authorList>
    </citation>
    <scope>NUCLEOTIDE SEQUENCE [LARGE SCALE GENOMIC DNA]</scope>
    <source>
        <strain evidence="2">cv. AL8/78</strain>
    </source>
</reference>
<reference evidence="1" key="3">
    <citation type="journal article" date="2017" name="Nature">
        <title>Genome sequence of the progenitor of the wheat D genome Aegilops tauschii.</title>
        <authorList>
            <person name="Luo M.C."/>
            <person name="Gu Y.Q."/>
            <person name="Puiu D."/>
            <person name="Wang H."/>
            <person name="Twardziok S.O."/>
            <person name="Deal K.R."/>
            <person name="Huo N."/>
            <person name="Zhu T."/>
            <person name="Wang L."/>
            <person name="Wang Y."/>
            <person name="McGuire P.E."/>
            <person name="Liu S."/>
            <person name="Long H."/>
            <person name="Ramasamy R.K."/>
            <person name="Rodriguez J.C."/>
            <person name="Van S.L."/>
            <person name="Yuan L."/>
            <person name="Wang Z."/>
            <person name="Xia Z."/>
            <person name="Xiao L."/>
            <person name="Anderson O.D."/>
            <person name="Ouyang S."/>
            <person name="Liang Y."/>
            <person name="Zimin A.V."/>
            <person name="Pertea G."/>
            <person name="Qi P."/>
            <person name="Bennetzen J.L."/>
            <person name="Dai X."/>
            <person name="Dawson M.W."/>
            <person name="Muller H.G."/>
            <person name="Kugler K."/>
            <person name="Rivarola-Duarte L."/>
            <person name="Spannagl M."/>
            <person name="Mayer K.F.X."/>
            <person name="Lu F.H."/>
            <person name="Bevan M.W."/>
            <person name="Leroy P."/>
            <person name="Li P."/>
            <person name="You F.M."/>
            <person name="Sun Q."/>
            <person name="Liu Z."/>
            <person name="Lyons E."/>
            <person name="Wicker T."/>
            <person name="Salzberg S.L."/>
            <person name="Devos K.M."/>
            <person name="Dvorak J."/>
        </authorList>
    </citation>
    <scope>NUCLEOTIDE SEQUENCE [LARGE SCALE GENOMIC DNA]</scope>
    <source>
        <strain evidence="1">cv. AL8/78</strain>
    </source>
</reference>
<reference evidence="1" key="5">
    <citation type="journal article" date="2021" name="G3 (Bethesda)">
        <title>Aegilops tauschii genome assembly Aet v5.0 features greater sequence contiguity and improved annotation.</title>
        <authorList>
            <person name="Wang L."/>
            <person name="Zhu T."/>
            <person name="Rodriguez J.C."/>
            <person name="Deal K.R."/>
            <person name="Dubcovsky J."/>
            <person name="McGuire P.E."/>
            <person name="Lux T."/>
            <person name="Spannagl M."/>
            <person name="Mayer K.F.X."/>
            <person name="Baldrich P."/>
            <person name="Meyers B.C."/>
            <person name="Huo N."/>
            <person name="Gu Y.Q."/>
            <person name="Zhou H."/>
            <person name="Devos K.M."/>
            <person name="Bennetzen J.L."/>
            <person name="Unver T."/>
            <person name="Budak H."/>
            <person name="Gulick P.J."/>
            <person name="Galiba G."/>
            <person name="Kalapos B."/>
            <person name="Nelson D.R."/>
            <person name="Li P."/>
            <person name="You F.M."/>
            <person name="Luo M.C."/>
            <person name="Dvorak J."/>
        </authorList>
    </citation>
    <scope>NUCLEOTIDE SEQUENCE [LARGE SCALE GENOMIC DNA]</scope>
    <source>
        <strain evidence="1">cv. AL8/78</strain>
    </source>
</reference>
<protein>
    <submittedName>
        <fullName evidence="1">Uncharacterized protein</fullName>
    </submittedName>
</protein>